<dbReference type="EMBL" id="RQTK01000631">
    <property type="protein sequence ID" value="RUS76834.1"/>
    <property type="molecule type" value="Genomic_DNA"/>
</dbReference>
<keyword evidence="2" id="KW-1185">Reference proteome</keyword>
<gene>
    <name evidence="1" type="ORF">EGW08_015406</name>
</gene>
<dbReference type="Proteomes" id="UP000271974">
    <property type="component" value="Unassembled WGS sequence"/>
</dbReference>
<reference evidence="1 2" key="1">
    <citation type="submission" date="2019-01" db="EMBL/GenBank/DDBJ databases">
        <title>A draft genome assembly of the solar-powered sea slug Elysia chlorotica.</title>
        <authorList>
            <person name="Cai H."/>
            <person name="Li Q."/>
            <person name="Fang X."/>
            <person name="Li J."/>
            <person name="Curtis N.E."/>
            <person name="Altenburger A."/>
            <person name="Shibata T."/>
            <person name="Feng M."/>
            <person name="Maeda T."/>
            <person name="Schwartz J.A."/>
            <person name="Shigenobu S."/>
            <person name="Lundholm N."/>
            <person name="Nishiyama T."/>
            <person name="Yang H."/>
            <person name="Hasebe M."/>
            <person name="Li S."/>
            <person name="Pierce S.K."/>
            <person name="Wang J."/>
        </authorList>
    </citation>
    <scope>NUCLEOTIDE SEQUENCE [LARGE SCALE GENOMIC DNA]</scope>
    <source>
        <strain evidence="1">EC2010</strain>
        <tissue evidence="1">Whole organism of an adult</tissue>
    </source>
</reference>
<sequence>MRGIRKQTRELPCVWEEPSTEHPGSRPPSFVPGDDGGWPCCSKLCRVARPCLLFRHVQWPGAVVASCVEWPGAVVASCVEWPGPVVASCVEWPGPVVASCVEWPGPVVASCVEWPGPVGPVVTSCVEWPGPASCSAMFTAPQIKRYKDMSEEIWARYTLESNHLRTLHHTVVYATCPVLYNTAVTVLRCRKTNSTLPVRS</sequence>
<accession>A0A3S0ZE44</accession>
<comment type="caution">
    <text evidence="1">The sequence shown here is derived from an EMBL/GenBank/DDBJ whole genome shotgun (WGS) entry which is preliminary data.</text>
</comment>
<evidence type="ECO:0000313" key="1">
    <source>
        <dbReference type="EMBL" id="RUS76834.1"/>
    </source>
</evidence>
<evidence type="ECO:0000313" key="2">
    <source>
        <dbReference type="Proteomes" id="UP000271974"/>
    </source>
</evidence>
<proteinExistence type="predicted"/>
<name>A0A3S0ZE44_ELYCH</name>
<dbReference type="AlphaFoldDB" id="A0A3S0ZE44"/>
<protein>
    <submittedName>
        <fullName evidence="1">Uncharacterized protein</fullName>
    </submittedName>
</protein>
<organism evidence="1 2">
    <name type="scientific">Elysia chlorotica</name>
    <name type="common">Eastern emerald elysia</name>
    <name type="synonym">Sea slug</name>
    <dbReference type="NCBI Taxonomy" id="188477"/>
    <lineage>
        <taxon>Eukaryota</taxon>
        <taxon>Metazoa</taxon>
        <taxon>Spiralia</taxon>
        <taxon>Lophotrochozoa</taxon>
        <taxon>Mollusca</taxon>
        <taxon>Gastropoda</taxon>
        <taxon>Heterobranchia</taxon>
        <taxon>Euthyneura</taxon>
        <taxon>Panpulmonata</taxon>
        <taxon>Sacoglossa</taxon>
        <taxon>Placobranchoidea</taxon>
        <taxon>Plakobranchidae</taxon>
        <taxon>Elysia</taxon>
    </lineage>
</organism>